<dbReference type="InterPro" id="IPR002181">
    <property type="entry name" value="Fibrinogen_a/b/g_C_dom"/>
</dbReference>
<evidence type="ECO:0000259" key="5">
    <source>
        <dbReference type="PROSITE" id="PS51406"/>
    </source>
</evidence>
<evidence type="ECO:0000256" key="4">
    <source>
        <dbReference type="SAM" id="MobiDB-lite"/>
    </source>
</evidence>
<dbReference type="OrthoDB" id="6145874at2759"/>
<dbReference type="InterPro" id="IPR020837">
    <property type="entry name" value="Fibrinogen_CS"/>
</dbReference>
<dbReference type="Gene3D" id="3.90.215.10">
    <property type="entry name" value="Gamma Fibrinogen, chain A, domain 1"/>
    <property type="match status" value="2"/>
</dbReference>
<comment type="caution">
    <text evidence="6">The sequence shown here is derived from an EMBL/GenBank/DDBJ whole genome shotgun (WGS) entry which is preliminary data.</text>
</comment>
<dbReference type="PANTHER" id="PTHR47221">
    <property type="entry name" value="FIBRINOGEN ALPHA CHAIN"/>
    <property type="match status" value="1"/>
</dbReference>
<evidence type="ECO:0000313" key="6">
    <source>
        <dbReference type="EMBL" id="KAB0400215.1"/>
    </source>
</evidence>
<protein>
    <recommendedName>
        <fullName evidence="5">Fibrinogen C-terminal domain-containing protein</fullName>
    </recommendedName>
</protein>
<dbReference type="AlphaFoldDB" id="A0A643CKU4"/>
<dbReference type="GO" id="GO:0030674">
    <property type="term" value="F:protein-macromolecule adaptor activity"/>
    <property type="evidence" value="ECO:0007669"/>
    <property type="project" value="TreeGrafter"/>
</dbReference>
<evidence type="ECO:0000313" key="7">
    <source>
        <dbReference type="Proteomes" id="UP000437017"/>
    </source>
</evidence>
<dbReference type="Pfam" id="PF00147">
    <property type="entry name" value="Fibrinogen_C"/>
    <property type="match status" value="1"/>
</dbReference>
<evidence type="ECO:0000256" key="3">
    <source>
        <dbReference type="ARBA" id="ARBA00023157"/>
    </source>
</evidence>
<dbReference type="InterPro" id="IPR037579">
    <property type="entry name" value="FIB_ANG-like"/>
</dbReference>
<dbReference type="GO" id="GO:0072377">
    <property type="term" value="P:blood coagulation, common pathway"/>
    <property type="evidence" value="ECO:0007669"/>
    <property type="project" value="TreeGrafter"/>
</dbReference>
<dbReference type="Proteomes" id="UP000437017">
    <property type="component" value="Unassembled WGS sequence"/>
</dbReference>
<proteinExistence type="predicted"/>
<dbReference type="SMART" id="SM00186">
    <property type="entry name" value="FBG"/>
    <property type="match status" value="1"/>
</dbReference>
<name>A0A643CKU4_BALPH</name>
<keyword evidence="7" id="KW-1185">Reference proteome</keyword>
<gene>
    <name evidence="6" type="ORF">E2I00_009503</name>
</gene>
<evidence type="ECO:0000256" key="2">
    <source>
        <dbReference type="ARBA" id="ARBA00022525"/>
    </source>
</evidence>
<dbReference type="GO" id="GO:0042730">
    <property type="term" value="P:fibrinolysis"/>
    <property type="evidence" value="ECO:0007669"/>
    <property type="project" value="TreeGrafter"/>
</dbReference>
<keyword evidence="3" id="KW-1015">Disulfide bond</keyword>
<keyword evidence="2" id="KW-0964">Secreted</keyword>
<comment type="subcellular location">
    <subcellularLocation>
        <location evidence="1">Secreted</location>
    </subcellularLocation>
</comment>
<feature type="domain" description="Fibrinogen C-terminal" evidence="5">
    <location>
        <begin position="258"/>
        <end position="322"/>
    </location>
</feature>
<evidence type="ECO:0000256" key="1">
    <source>
        <dbReference type="ARBA" id="ARBA00004613"/>
    </source>
</evidence>
<dbReference type="PROSITE" id="PS00514">
    <property type="entry name" value="FIBRINOGEN_C_1"/>
    <property type="match status" value="1"/>
</dbReference>
<accession>A0A643CKU4</accession>
<dbReference type="InterPro" id="IPR036056">
    <property type="entry name" value="Fibrinogen-like_C"/>
</dbReference>
<dbReference type="SUPFAM" id="SSF56496">
    <property type="entry name" value="Fibrinogen C-terminal domain-like"/>
    <property type="match status" value="1"/>
</dbReference>
<dbReference type="GO" id="GO:0070527">
    <property type="term" value="P:platelet aggregation"/>
    <property type="evidence" value="ECO:0007669"/>
    <property type="project" value="TreeGrafter"/>
</dbReference>
<dbReference type="PANTHER" id="PTHR47221:SF7">
    <property type="entry name" value="FIBRINOGEN BETA CHAIN"/>
    <property type="match status" value="1"/>
</dbReference>
<reference evidence="6 7" key="1">
    <citation type="journal article" date="2019" name="PLoS ONE">
        <title>Genomic analyses reveal an absence of contemporary introgressive admixture between fin whales and blue whales, despite known hybrids.</title>
        <authorList>
            <person name="Westbury M.V."/>
            <person name="Petersen B."/>
            <person name="Lorenzen E.D."/>
        </authorList>
    </citation>
    <scope>NUCLEOTIDE SEQUENCE [LARGE SCALE GENOMIC DNA]</scope>
    <source>
        <strain evidence="6">FinWhale-01</strain>
    </source>
</reference>
<dbReference type="EMBL" id="SGJD01001386">
    <property type="protein sequence ID" value="KAB0400215.1"/>
    <property type="molecule type" value="Genomic_DNA"/>
</dbReference>
<feature type="compositionally biased region" description="Polar residues" evidence="4">
    <location>
        <begin position="131"/>
        <end position="143"/>
    </location>
</feature>
<sequence>MLNIYSWSSWAQHHRSSPRLWVAGGGYQASSLLISHQPLPFSTSEALLDPQLLLGLLVSAAGLAELRVLVVRHVGTRAAHDAVAALAGRLVGARSRPALHLHLRAAPAEVHRRRVLERAGGSAPDSGGRGTNDTSRRLNSAPESQRDQTLRQQGPLASPVPSGHPAVPTKPAGPWRDCAEARQAGHGRSGVYELRVGRHTGFGQPDGEYWLGLEPVHQLTSHGDHELLMLETLYPGTMTSLSAPWIGTETPILVKSPYSGGNCALYQRGGWWYHACAHSNLNGVWHRGGHYRSRYQDGVYWAEFRGGAYSLKKAAMLIRPLRL</sequence>
<dbReference type="GO" id="GO:0005201">
    <property type="term" value="F:extracellular matrix structural constituent"/>
    <property type="evidence" value="ECO:0007669"/>
    <property type="project" value="TreeGrafter"/>
</dbReference>
<dbReference type="InterPro" id="IPR014716">
    <property type="entry name" value="Fibrinogen_a/b/g_C_1"/>
</dbReference>
<dbReference type="GO" id="GO:0005577">
    <property type="term" value="C:fibrinogen complex"/>
    <property type="evidence" value="ECO:0007669"/>
    <property type="project" value="TreeGrafter"/>
</dbReference>
<dbReference type="GO" id="GO:0034116">
    <property type="term" value="P:positive regulation of heterotypic cell-cell adhesion"/>
    <property type="evidence" value="ECO:0007669"/>
    <property type="project" value="TreeGrafter"/>
</dbReference>
<organism evidence="6 7">
    <name type="scientific">Balaenoptera physalus</name>
    <name type="common">Fin whale</name>
    <name type="synonym">Balaena physalus</name>
    <dbReference type="NCBI Taxonomy" id="9770"/>
    <lineage>
        <taxon>Eukaryota</taxon>
        <taxon>Metazoa</taxon>
        <taxon>Chordata</taxon>
        <taxon>Craniata</taxon>
        <taxon>Vertebrata</taxon>
        <taxon>Euteleostomi</taxon>
        <taxon>Mammalia</taxon>
        <taxon>Eutheria</taxon>
        <taxon>Laurasiatheria</taxon>
        <taxon>Artiodactyla</taxon>
        <taxon>Whippomorpha</taxon>
        <taxon>Cetacea</taxon>
        <taxon>Mysticeti</taxon>
        <taxon>Balaenopteridae</taxon>
        <taxon>Balaenoptera</taxon>
    </lineage>
</organism>
<dbReference type="PROSITE" id="PS51406">
    <property type="entry name" value="FIBRINOGEN_C_2"/>
    <property type="match status" value="1"/>
</dbReference>
<feature type="region of interest" description="Disordered" evidence="4">
    <location>
        <begin position="117"/>
        <end position="177"/>
    </location>
</feature>